<evidence type="ECO:0000313" key="1">
    <source>
        <dbReference type="EMBL" id="PAV97780.1"/>
    </source>
</evidence>
<dbReference type="Pfam" id="PF11392">
    <property type="entry name" value="AllH"/>
    <property type="match status" value="1"/>
</dbReference>
<gene>
    <name evidence="1" type="ORF">CJD50_05815</name>
</gene>
<dbReference type="Proteomes" id="UP000218796">
    <property type="component" value="Unassembled WGS sequence"/>
</dbReference>
<accession>A0A2A2MFH6</accession>
<dbReference type="OrthoDB" id="4933449at2"/>
<dbReference type="InterPro" id="IPR021530">
    <property type="entry name" value="AllH-like"/>
</dbReference>
<protein>
    <submittedName>
        <fullName evidence="1">DUF2877 domain-containing protein</fullName>
    </submittedName>
</protein>
<reference evidence="1 2" key="1">
    <citation type="submission" date="2017-08" db="EMBL/GenBank/DDBJ databases">
        <title>Draft Genome Sequence of Hafnia alvei CITHA-6 Isolated from Raw Bovine Milk.</title>
        <authorList>
            <person name="Culligan E.P."/>
            <person name="Mcsweeney A."/>
            <person name="O'Doherty C."/>
            <person name="Gleeson E."/>
            <person name="O'Riordan D."/>
            <person name="Sleator R.D."/>
        </authorList>
    </citation>
    <scope>NUCLEOTIDE SEQUENCE [LARGE SCALE GENOMIC DNA]</scope>
    <source>
        <strain evidence="1 2">CITHA-6</strain>
    </source>
</reference>
<name>A0A2A2MFH6_9GAMM</name>
<comment type="caution">
    <text evidence="1">The sequence shown here is derived from an EMBL/GenBank/DDBJ whole genome shotgun (WGS) entry which is preliminary data.</text>
</comment>
<sequence>MKRQPELSLNADTVTLNLQIAQLIGFGRGLTPDGDDYLLGYIASLWRWRNTPRVATHYVRLCRGVAEQLERTNDISRQYLSRGVQGHFSEPICELIQALATAKSHSAISTAASRVMQFGASSGVDCLAGFLHGLRTLSN</sequence>
<keyword evidence="2" id="KW-1185">Reference proteome</keyword>
<organism evidence="1 2">
    <name type="scientific">Hafnia paralvei</name>
    <dbReference type="NCBI Taxonomy" id="546367"/>
    <lineage>
        <taxon>Bacteria</taxon>
        <taxon>Pseudomonadati</taxon>
        <taxon>Pseudomonadota</taxon>
        <taxon>Gammaproteobacteria</taxon>
        <taxon>Enterobacterales</taxon>
        <taxon>Hafniaceae</taxon>
        <taxon>Hafnia</taxon>
    </lineage>
</organism>
<dbReference type="EMBL" id="NQMS01000002">
    <property type="protein sequence ID" value="PAV97780.1"/>
    <property type="molecule type" value="Genomic_DNA"/>
</dbReference>
<proteinExistence type="predicted"/>
<dbReference type="AlphaFoldDB" id="A0A2A2MFH6"/>
<evidence type="ECO:0000313" key="2">
    <source>
        <dbReference type="Proteomes" id="UP000218796"/>
    </source>
</evidence>